<dbReference type="GO" id="GO:1904802">
    <property type="term" value="P:RITS complex assembly"/>
    <property type="evidence" value="ECO:0007669"/>
    <property type="project" value="TreeGrafter"/>
</dbReference>
<gene>
    <name evidence="3" type="ORF">FKW77_003265</name>
</gene>
<sequence length="485" mass="51737">MSSATNGARKGRNNTPRPIVKNGTYANPTAPKNSAARQKYTRLGLIDPSRYETVLADEEKKSLKLKAKGALAKQSTPGIWNGDNAVTGVKGKRGKEKDSDKDGKDTDTIGKDTTTTSPLLKPLDDKIAAAFPSGKPFEDLQETVTCKHCKRPVLRNAASQHIKDCLKKKQEKLQKKKEAKEAKDAAIRKERNGGVSPAPETEDGADSKRARKTALDLGDGTAKKSSKKRKADDEPKGASAKKKKKEDIKSKAAKAKGPVDVERQCGVVLPNGALCARSLTCKSHSMGAKRSVPGRSAPYDLLLGQYQKKNQARQQRAAIDANAPLADEFEPAGTIDSDEERETVMAAISRSYHSNPYTGSRLAGAPINTFSLVAPVTKYKYHRMKDALRNALSGENGRHLFATPASQAASAGIFGAGVESAGLHSAGLHSAGLQSAGLQSAGLQSAGLHDGFDHSRRTSSATAVRQNTMLPQNRQPSISGQIGQI</sequence>
<feature type="region of interest" description="Disordered" evidence="1">
    <location>
        <begin position="1"/>
        <end position="40"/>
    </location>
</feature>
<dbReference type="PANTHER" id="PTHR47805">
    <property type="entry name" value="SAGA-ASSOCIATED FACTOR 73"/>
    <property type="match status" value="1"/>
</dbReference>
<organism evidence="3 4">
    <name type="scientific">Venturia effusa</name>
    <dbReference type="NCBI Taxonomy" id="50376"/>
    <lineage>
        <taxon>Eukaryota</taxon>
        <taxon>Fungi</taxon>
        <taxon>Dikarya</taxon>
        <taxon>Ascomycota</taxon>
        <taxon>Pezizomycotina</taxon>
        <taxon>Dothideomycetes</taxon>
        <taxon>Pleosporomycetidae</taxon>
        <taxon>Venturiales</taxon>
        <taxon>Venturiaceae</taxon>
        <taxon>Venturia</taxon>
    </lineage>
</organism>
<evidence type="ECO:0000259" key="2">
    <source>
        <dbReference type="PROSITE" id="PS51505"/>
    </source>
</evidence>
<dbReference type="InterPro" id="IPR037804">
    <property type="entry name" value="SGF73"/>
</dbReference>
<dbReference type="Pfam" id="PF08313">
    <property type="entry name" value="SCA7"/>
    <property type="match status" value="1"/>
</dbReference>
<feature type="compositionally biased region" description="Polar residues" evidence="1">
    <location>
        <begin position="24"/>
        <end position="36"/>
    </location>
</feature>
<dbReference type="GO" id="GO:0006357">
    <property type="term" value="P:regulation of transcription by RNA polymerase II"/>
    <property type="evidence" value="ECO:0007669"/>
    <property type="project" value="TreeGrafter"/>
</dbReference>
<feature type="compositionally biased region" description="Basic and acidic residues" evidence="1">
    <location>
        <begin position="169"/>
        <end position="192"/>
    </location>
</feature>
<dbReference type="GO" id="GO:0000124">
    <property type="term" value="C:SAGA complex"/>
    <property type="evidence" value="ECO:0007669"/>
    <property type="project" value="InterPro"/>
</dbReference>
<dbReference type="InterPro" id="IPR013243">
    <property type="entry name" value="SCA7_dom"/>
</dbReference>
<evidence type="ECO:0000313" key="4">
    <source>
        <dbReference type="Proteomes" id="UP000316270"/>
    </source>
</evidence>
<protein>
    <recommendedName>
        <fullName evidence="2">SCA7 domain-containing protein</fullName>
    </recommendedName>
</protein>
<keyword evidence="4" id="KW-1185">Reference proteome</keyword>
<feature type="region of interest" description="Disordered" evidence="1">
    <location>
        <begin position="451"/>
        <end position="485"/>
    </location>
</feature>
<reference evidence="3 4" key="1">
    <citation type="submission" date="2019-07" db="EMBL/GenBank/DDBJ databases">
        <title>Finished genome of Venturia effusa.</title>
        <authorList>
            <person name="Young C.A."/>
            <person name="Cox M.P."/>
            <person name="Ganley A.R.D."/>
            <person name="David W.J."/>
        </authorList>
    </citation>
    <scope>NUCLEOTIDE SEQUENCE [LARGE SCALE GENOMIC DNA]</scope>
    <source>
        <strain evidence="4">albino</strain>
    </source>
</reference>
<dbReference type="PROSITE" id="PS51505">
    <property type="entry name" value="SCA7"/>
    <property type="match status" value="1"/>
</dbReference>
<name>A0A517LGU3_9PEZI</name>
<proteinExistence type="predicted"/>
<evidence type="ECO:0000313" key="3">
    <source>
        <dbReference type="EMBL" id="QDS74862.1"/>
    </source>
</evidence>
<dbReference type="EMBL" id="CP042196">
    <property type="protein sequence ID" value="QDS74862.1"/>
    <property type="molecule type" value="Genomic_DNA"/>
</dbReference>
<dbReference type="Gene3D" id="6.10.140.1270">
    <property type="match status" value="1"/>
</dbReference>
<dbReference type="OrthoDB" id="21678at2759"/>
<dbReference type="Proteomes" id="UP000316270">
    <property type="component" value="Chromosome 12"/>
</dbReference>
<dbReference type="GO" id="GO:0031048">
    <property type="term" value="P:regulatory ncRNA-mediated heterochromatin formation"/>
    <property type="evidence" value="ECO:0007669"/>
    <property type="project" value="TreeGrafter"/>
</dbReference>
<dbReference type="AlphaFoldDB" id="A0A517LGU3"/>
<feature type="compositionally biased region" description="Polar residues" evidence="1">
    <location>
        <begin position="458"/>
        <end position="485"/>
    </location>
</feature>
<feature type="domain" description="SCA7" evidence="2">
    <location>
        <begin position="252"/>
        <end position="318"/>
    </location>
</feature>
<evidence type="ECO:0000256" key="1">
    <source>
        <dbReference type="SAM" id="MobiDB-lite"/>
    </source>
</evidence>
<accession>A0A517LGU3</accession>
<dbReference type="PANTHER" id="PTHR47805:SF1">
    <property type="entry name" value="SAGA-ASSOCIATED FACTOR 73"/>
    <property type="match status" value="1"/>
</dbReference>
<feature type="region of interest" description="Disordered" evidence="1">
    <location>
        <begin position="68"/>
        <end position="120"/>
    </location>
</feature>
<feature type="region of interest" description="Disordered" evidence="1">
    <location>
        <begin position="169"/>
        <end position="257"/>
    </location>
</feature>
<feature type="compositionally biased region" description="Basic and acidic residues" evidence="1">
    <location>
        <begin position="95"/>
        <end position="110"/>
    </location>
</feature>
<dbReference type="STRING" id="50376.A0A517LGU3"/>